<keyword evidence="1" id="KW-0732">Signal</keyword>
<feature type="signal peptide" evidence="1">
    <location>
        <begin position="1"/>
        <end position="21"/>
    </location>
</feature>
<organism evidence="2 3">
    <name type="scientific">Leptospira semungkisensis</name>
    <dbReference type="NCBI Taxonomy" id="2484985"/>
    <lineage>
        <taxon>Bacteria</taxon>
        <taxon>Pseudomonadati</taxon>
        <taxon>Spirochaetota</taxon>
        <taxon>Spirochaetia</taxon>
        <taxon>Leptospirales</taxon>
        <taxon>Leptospiraceae</taxon>
        <taxon>Leptospira</taxon>
    </lineage>
</organism>
<dbReference type="PANTHER" id="PTHR11799:SF12">
    <property type="entry name" value="PARAOXONASE-RELATED"/>
    <property type="match status" value="1"/>
</dbReference>
<protein>
    <submittedName>
        <fullName evidence="2">Arylesterase</fullName>
    </submittedName>
</protein>
<dbReference type="OrthoDB" id="338518at2"/>
<dbReference type="PANTHER" id="PTHR11799">
    <property type="entry name" value="PARAOXONASE"/>
    <property type="match status" value="1"/>
</dbReference>
<reference evidence="2" key="1">
    <citation type="journal article" date="2019" name="PLoS Negl. Trop. Dis.">
        <title>Revisiting the worldwide diversity of Leptospira species in the environment.</title>
        <authorList>
            <person name="Vincent A.T."/>
            <person name="Schiettekatte O."/>
            <person name="Bourhy P."/>
            <person name="Veyrier F.J."/>
            <person name="Picardeau M."/>
        </authorList>
    </citation>
    <scope>NUCLEOTIDE SEQUENCE [LARGE SCALE GENOMIC DNA]</scope>
    <source>
        <strain evidence="2">SSS9</strain>
    </source>
</reference>
<dbReference type="Proteomes" id="UP000297453">
    <property type="component" value="Unassembled WGS sequence"/>
</dbReference>
<comment type="caution">
    <text evidence="2">The sequence shown here is derived from an EMBL/GenBank/DDBJ whole genome shotgun (WGS) entry which is preliminary data.</text>
</comment>
<evidence type="ECO:0000313" key="2">
    <source>
        <dbReference type="EMBL" id="TGK07469.1"/>
    </source>
</evidence>
<name>A0A4V6QKN1_9LEPT</name>
<feature type="chain" id="PRO_5021019728" evidence="1">
    <location>
        <begin position="22"/>
        <end position="346"/>
    </location>
</feature>
<proteinExistence type="predicted"/>
<evidence type="ECO:0000313" key="3">
    <source>
        <dbReference type="Proteomes" id="UP000297453"/>
    </source>
</evidence>
<evidence type="ECO:0000256" key="1">
    <source>
        <dbReference type="SAM" id="SignalP"/>
    </source>
</evidence>
<keyword evidence="3" id="KW-1185">Reference proteome</keyword>
<dbReference type="AlphaFoldDB" id="A0A4V6QKN1"/>
<gene>
    <name evidence="2" type="ORF">EHO59_05030</name>
</gene>
<dbReference type="EMBL" id="RQEP01000005">
    <property type="protein sequence ID" value="TGK07469.1"/>
    <property type="molecule type" value="Genomic_DNA"/>
</dbReference>
<dbReference type="InterPro" id="IPR011042">
    <property type="entry name" value="6-blade_b-propeller_TolB-like"/>
</dbReference>
<sequence length="346" mass="39126">MRFYLNSLIFMILCLALPGCSSDLKEIPLKNCSKISGLPGPEDLAVDRASGLLYISSHERRISDQEGKLYYLDLNSNKPEPKLLETNYPKSFRPHGISLLIQGGKQRLYVISHITLYKEHSIEVFERTEAPKGNSKVGKWTHIQTLKDPLITSPNDLFVASENDIFVSNDHGSGGYMTYLFNDIFRMKRAEITHFDGKSWTNLGNPIYYGNGIILVKREDGKEFLYRSDIGSKSVLKFPLTRQAGKITLEEPKVIFLDSAPDNLELDEKGTIYVAAHKSLFQFLKHARNKDTPAPTQVFAIYPDDSIREIYANSGEQIPAASTALTYKERIFISQVFNDFILECGL</sequence>
<dbReference type="Gene3D" id="2.120.10.30">
    <property type="entry name" value="TolB, C-terminal domain"/>
    <property type="match status" value="1"/>
</dbReference>
<dbReference type="InterPro" id="IPR051288">
    <property type="entry name" value="Serum_paraoxonase/arylesterase"/>
</dbReference>
<dbReference type="RefSeq" id="WP_135585354.1">
    <property type="nucleotide sequence ID" value="NZ_RQEP01000005.1"/>
</dbReference>
<accession>A0A4V6QKN1</accession>
<dbReference type="SUPFAM" id="SSF63829">
    <property type="entry name" value="Calcium-dependent phosphotriesterase"/>
    <property type="match status" value="1"/>
</dbReference>